<keyword evidence="2" id="KW-1185">Reference proteome</keyword>
<comment type="caution">
    <text evidence="1">The sequence shown here is derived from an EMBL/GenBank/DDBJ whole genome shotgun (WGS) entry which is preliminary data.</text>
</comment>
<name>A0A443Q949_9ACAR</name>
<dbReference type="VEuPathDB" id="VectorBase:LDEU014572"/>
<dbReference type="EMBL" id="NCKV01063337">
    <property type="protein sequence ID" value="RWR99519.1"/>
    <property type="molecule type" value="Genomic_DNA"/>
</dbReference>
<proteinExistence type="predicted"/>
<dbReference type="Proteomes" id="UP000288716">
    <property type="component" value="Unassembled WGS sequence"/>
</dbReference>
<protein>
    <submittedName>
        <fullName evidence="1">Uncharacterized protein</fullName>
    </submittedName>
</protein>
<feature type="non-terminal residue" evidence="1">
    <location>
        <position position="1"/>
    </location>
</feature>
<gene>
    <name evidence="1" type="ORF">B4U80_05403</name>
</gene>
<dbReference type="AlphaFoldDB" id="A0A443Q949"/>
<sequence>TGDNKPFQEPLCSIPLNR</sequence>
<accession>A0A443Q949</accession>
<evidence type="ECO:0000313" key="2">
    <source>
        <dbReference type="Proteomes" id="UP000288716"/>
    </source>
</evidence>
<organism evidence="1 2">
    <name type="scientific">Leptotrombidium deliense</name>
    <dbReference type="NCBI Taxonomy" id="299467"/>
    <lineage>
        <taxon>Eukaryota</taxon>
        <taxon>Metazoa</taxon>
        <taxon>Ecdysozoa</taxon>
        <taxon>Arthropoda</taxon>
        <taxon>Chelicerata</taxon>
        <taxon>Arachnida</taxon>
        <taxon>Acari</taxon>
        <taxon>Acariformes</taxon>
        <taxon>Trombidiformes</taxon>
        <taxon>Prostigmata</taxon>
        <taxon>Anystina</taxon>
        <taxon>Parasitengona</taxon>
        <taxon>Trombiculoidea</taxon>
        <taxon>Trombiculidae</taxon>
        <taxon>Leptotrombidium</taxon>
    </lineage>
</organism>
<feature type="non-terminal residue" evidence="1">
    <location>
        <position position="18"/>
    </location>
</feature>
<evidence type="ECO:0000313" key="1">
    <source>
        <dbReference type="EMBL" id="RWR99519.1"/>
    </source>
</evidence>
<reference evidence="1 2" key="1">
    <citation type="journal article" date="2018" name="Gigascience">
        <title>Genomes of trombidid mites reveal novel predicted allergens and laterally-transferred genes associated with secondary metabolism.</title>
        <authorList>
            <person name="Dong X."/>
            <person name="Chaisiri K."/>
            <person name="Xia D."/>
            <person name="Armstrong S.D."/>
            <person name="Fang Y."/>
            <person name="Donnelly M.J."/>
            <person name="Kadowaki T."/>
            <person name="McGarry J.W."/>
            <person name="Darby A.C."/>
            <person name="Makepeace B.L."/>
        </authorList>
    </citation>
    <scope>NUCLEOTIDE SEQUENCE [LARGE SCALE GENOMIC DNA]</scope>
    <source>
        <strain evidence="1">UoL-UT</strain>
    </source>
</reference>